<dbReference type="EC" id="1.4.1.2" evidence="4"/>
<dbReference type="Gene3D" id="3.40.50.720">
    <property type="entry name" value="NAD(P)-binding Rossmann-like Domain"/>
    <property type="match status" value="1"/>
</dbReference>
<evidence type="ECO:0000259" key="5">
    <source>
        <dbReference type="SMART" id="SM00839"/>
    </source>
</evidence>
<comment type="caution">
    <text evidence="6">The sequence shown here is derived from an EMBL/GenBank/DDBJ whole genome shotgun (WGS) entry which is preliminary data.</text>
</comment>
<comment type="similarity">
    <text evidence="1 4">Belongs to the Glu/Leu/Phe/Val dehydrogenases family.</text>
</comment>
<accession>A0A9N8WDE2</accession>
<evidence type="ECO:0000256" key="3">
    <source>
        <dbReference type="ARBA" id="ARBA00023027"/>
    </source>
</evidence>
<comment type="function">
    <text evidence="4">NAD(+)-dependent glutamate dehydrogenase which degrades glutamate to ammonia and alpha-ketoglutarate.</text>
</comment>
<proteinExistence type="inferred from homology"/>
<protein>
    <recommendedName>
        <fullName evidence="4">NAD-specific glutamate dehydrogenase</fullName>
        <ecNumber evidence="4">1.4.1.2</ecNumber>
    </recommendedName>
</protein>
<dbReference type="Proteomes" id="UP000789739">
    <property type="component" value="Unassembled WGS sequence"/>
</dbReference>
<dbReference type="OrthoDB" id="184415at2759"/>
<feature type="domain" description="Glutamate/phenylalanine/leucine/valine/L-tryptophan dehydrogenase C-terminal" evidence="5">
    <location>
        <begin position="657"/>
        <end position="921"/>
    </location>
</feature>
<dbReference type="Pfam" id="PF00208">
    <property type="entry name" value="ELFV_dehydrog"/>
    <property type="match status" value="1"/>
</dbReference>
<name>A0A9N8WDE2_9GLOM</name>
<evidence type="ECO:0000256" key="2">
    <source>
        <dbReference type="ARBA" id="ARBA00023002"/>
    </source>
</evidence>
<keyword evidence="7" id="KW-1185">Reference proteome</keyword>
<dbReference type="GO" id="GO:0005739">
    <property type="term" value="C:mitochondrion"/>
    <property type="evidence" value="ECO:0007669"/>
    <property type="project" value="UniProtKB-UniRule"/>
</dbReference>
<dbReference type="SUPFAM" id="SSF51735">
    <property type="entry name" value="NAD(P)-binding Rossmann-fold domains"/>
    <property type="match status" value="1"/>
</dbReference>
<dbReference type="PANTHER" id="PTHR11606:SF24">
    <property type="entry name" value="NAD-SPECIFIC GLUTAMATE DEHYDROGENASE"/>
    <property type="match status" value="1"/>
</dbReference>
<gene>
    <name evidence="6" type="ORF">PBRASI_LOCUS1829</name>
</gene>
<dbReference type="SMART" id="SM00839">
    <property type="entry name" value="ELFV_dehydrog"/>
    <property type="match status" value="1"/>
</dbReference>
<dbReference type="SUPFAM" id="SSF53223">
    <property type="entry name" value="Aminoacid dehydrogenase-like, N-terminal domain"/>
    <property type="match status" value="1"/>
</dbReference>
<dbReference type="InterPro" id="IPR055480">
    <property type="entry name" value="NAD-GDH_N"/>
</dbReference>
<dbReference type="GO" id="GO:0004352">
    <property type="term" value="F:glutamate dehydrogenase (NAD+) activity"/>
    <property type="evidence" value="ECO:0007669"/>
    <property type="project" value="UniProtKB-UniRule"/>
</dbReference>
<dbReference type="PIRSF" id="PIRSF000184">
    <property type="entry name" value="GDH_NAD"/>
    <property type="match status" value="1"/>
</dbReference>
<evidence type="ECO:0000256" key="4">
    <source>
        <dbReference type="PIRNR" id="PIRNR000184"/>
    </source>
</evidence>
<sequence length="1026" mass="117160">MSSFRQIPGLFLQPTNMVVKNSSGYTDHIFDGKEEQMIKVCAYLEERGFIPKDLVKNEVSWFYGNLGIDDVYFGTETFETIANHIMALYGAKIFAYTKNENEFDINLERETEEGAVYIHTSRPGVSQSQGPQHERRIDAKYLDGSSTERAYRLETYRSHGNVSPSLNTQLRCYFISKCDFVVPNPTPEEETDIRLVGDKTFLEKVTENTLEIYRDIIKLALNRTGPVIEMFEVEGSRERRLVLAYRQGSTQSFFSAMSDLYHFYDMYSTRKYVEQFSNGITVVSLYLNPLPNSDSAPIEHTIHQVIKEASLIYCLPTTPLQSFFQTGKLSVQEAIYGHVGWLFAQHFLNRLGNEYVSLASILDKDNPVHVGVLTKIKKKLRTDTFTREYLLDIIKMYPELIHLLYINFAMTHYINPRAAALEPSLSYQRIQTDVVLTDDELLDKIKRTTSNTHEFMVFESFLTFNKHVLKTNFYQPTKVALSFRLDPSFLPAIEYPTKLFGMFFVIGSEFRGFHLRFRDVARGGIRIIKSRNKETYSINLRSLFDENYALAATQQRKNKDIPEGGSKGTILLDFAQQDKDRVAFEKYVDSILDLLIVGRTPGIKEKIIDLYNKPEILFFGPDEGTATLVDWASAHARKRGAPFWKAFTTGKSQELGGIPHDVYGMTTRSVHQYVLGIYKKLGLKEAKITKFQTGGPDGDLGSNEIRISKDRTIAVVDGSGVLCDPDGIDRTELRRLAHNRFMISQFDLSKLSPKGFRVLVDQQNVKLPNGQVIDDGLIFRNNFHLSSLVSAELFVPCGGRPESVDLSNVSLLLDHNGKPRFKYIVEGANLFFTQEARLRLEEAGAIIFKDASANKGGVTSSSLEVLAALSLTDEEFDKNMQVKEGVIPQFYQDYVKEVHHIIEKNAELEFECIWREHRRTNKPRSIISDELSLNIVTLNEDLQQSILWQNVPLRKAVLREAFPQLLLDRLGLDTLLERVPEPYVRAIFGSYLASRFVYKYGTQPSQFAFFEFVNPFFAKLSDYTLG</sequence>
<dbReference type="InterPro" id="IPR056365">
    <property type="entry name" value="NAD-GDH_2nd"/>
</dbReference>
<dbReference type="EMBL" id="CAJVPI010000128">
    <property type="protein sequence ID" value="CAG8485883.1"/>
    <property type="molecule type" value="Genomic_DNA"/>
</dbReference>
<reference evidence="6" key="1">
    <citation type="submission" date="2021-06" db="EMBL/GenBank/DDBJ databases">
        <authorList>
            <person name="Kallberg Y."/>
            <person name="Tangrot J."/>
            <person name="Rosling A."/>
        </authorList>
    </citation>
    <scope>NUCLEOTIDE SEQUENCE</scope>
    <source>
        <strain evidence="6">BR232B</strain>
    </source>
</reference>
<dbReference type="AlphaFoldDB" id="A0A9N8WDE2"/>
<evidence type="ECO:0000256" key="1">
    <source>
        <dbReference type="ARBA" id="ARBA00006382"/>
    </source>
</evidence>
<dbReference type="InterPro" id="IPR036291">
    <property type="entry name" value="NAD(P)-bd_dom_sf"/>
</dbReference>
<dbReference type="InterPro" id="IPR046346">
    <property type="entry name" value="Aminoacid_DH-like_N_sf"/>
</dbReference>
<dbReference type="Pfam" id="PF23147">
    <property type="entry name" value="GDH2_N"/>
    <property type="match status" value="1"/>
</dbReference>
<dbReference type="PANTHER" id="PTHR11606">
    <property type="entry name" value="GLUTAMATE DEHYDROGENASE"/>
    <property type="match status" value="1"/>
</dbReference>
<dbReference type="InterPro" id="IPR006096">
    <property type="entry name" value="Glu/Leu/Phe/Val/Trp_DH_C"/>
</dbReference>
<organism evidence="6 7">
    <name type="scientific">Paraglomus brasilianum</name>
    <dbReference type="NCBI Taxonomy" id="144538"/>
    <lineage>
        <taxon>Eukaryota</taxon>
        <taxon>Fungi</taxon>
        <taxon>Fungi incertae sedis</taxon>
        <taxon>Mucoromycota</taxon>
        <taxon>Glomeromycotina</taxon>
        <taxon>Glomeromycetes</taxon>
        <taxon>Paraglomerales</taxon>
        <taxon>Paraglomeraceae</taxon>
        <taxon>Paraglomus</taxon>
    </lineage>
</organism>
<comment type="catalytic activity">
    <reaction evidence="4">
        <text>L-glutamate + NAD(+) + H2O = 2-oxoglutarate + NH4(+) + NADH + H(+)</text>
        <dbReference type="Rhea" id="RHEA:15133"/>
        <dbReference type="ChEBI" id="CHEBI:15377"/>
        <dbReference type="ChEBI" id="CHEBI:15378"/>
        <dbReference type="ChEBI" id="CHEBI:16810"/>
        <dbReference type="ChEBI" id="CHEBI:28938"/>
        <dbReference type="ChEBI" id="CHEBI:29985"/>
        <dbReference type="ChEBI" id="CHEBI:57540"/>
        <dbReference type="ChEBI" id="CHEBI:57945"/>
        <dbReference type="EC" id="1.4.1.2"/>
    </reaction>
</comment>
<evidence type="ECO:0000313" key="7">
    <source>
        <dbReference type="Proteomes" id="UP000789739"/>
    </source>
</evidence>
<keyword evidence="2 4" id="KW-0560">Oxidoreductase</keyword>
<dbReference type="GO" id="GO:0006538">
    <property type="term" value="P:L-glutamate catabolic process"/>
    <property type="evidence" value="ECO:0007669"/>
    <property type="project" value="UniProtKB-UniRule"/>
</dbReference>
<dbReference type="InterPro" id="IPR016210">
    <property type="entry name" value="NAD-GDH_euk"/>
</dbReference>
<keyword evidence="3 4" id="KW-0520">NAD</keyword>
<evidence type="ECO:0000313" key="6">
    <source>
        <dbReference type="EMBL" id="CAG8485883.1"/>
    </source>
</evidence>
<dbReference type="Pfam" id="PF23152">
    <property type="entry name" value="GDH_2nd"/>
    <property type="match status" value="1"/>
</dbReference>